<feature type="compositionally biased region" description="Basic and acidic residues" evidence="1">
    <location>
        <begin position="217"/>
        <end position="234"/>
    </location>
</feature>
<proteinExistence type="predicted"/>
<feature type="region of interest" description="Disordered" evidence="1">
    <location>
        <begin position="201"/>
        <end position="466"/>
    </location>
</feature>
<sequence length="746" mass="84304">MMGEYSPTLPKPLGLASDPKMAEQLQFLRKAYGVNPTKNGDNGGYTYLNHGHLQEAAAHLSAPARTPNSMAAQNSSAESPHDIVSPQPVTQTTGLERTKGSKDFKPSRERKYTHSPLKDVPKLDCLKTILEELESNRPKKLSTMQNLPSYTEIIRKHTLSSQMLSAGVIEKQLKTMTSLIPDHFSITLPLIKQEKKHAVSSKQRILSKSELPPIPEVSKEPRPKAEKRPGDQKPIRPSKSIKLESKEEKAPEKKNLRISIPKTKKRQLLELLAVAEKHTHDDSMGTMESAKDKGKGYNSSSKVVSDKSSPKRSRQHKDQEKHKTEDSRSSRTADTAKTHHQESESTSEPRSHRQERQSPYGDTRNSRSSQRSRSRGNRNSYSSSRSPRWTSDKATWGSDDRHSSSRQRTSTKAMSSRNRDSDSALGNDSRSHHHRSEAPSAGELSRQNSISARQSETKDIVRPPTEYDYDPDVIEYCRNQFNQITNLGRKYKHKADRINSPNKIIRIAHYIEASCCFCQAFWHGDSFKTIRERIADWKSVTHILQYTLNECEGSSEIHIYGAVAKLYSAVQYHLSVLYTELAKTFLSNRDSDKSRPNGSTAAVSSGSGSGISQSDSPITSITDCFNEMDMSVKLAKEWFERSETKLPIAELMQNFRFTWHRCTIGVMRANPSVRLSFTLPDEFEPREAIEYIEGTQSNRGFDALPNRPLVYPITSMTNILDVVAFSRFITRELIDRRGLTNSLRLN</sequence>
<feature type="compositionally biased region" description="Polar residues" evidence="1">
    <location>
        <begin position="445"/>
        <end position="454"/>
    </location>
</feature>
<dbReference type="OrthoDB" id="10673979at2759"/>
<evidence type="ECO:0000256" key="1">
    <source>
        <dbReference type="SAM" id="MobiDB-lite"/>
    </source>
</evidence>
<gene>
    <name evidence="2" type="ORF">H4219_001432</name>
</gene>
<evidence type="ECO:0000313" key="2">
    <source>
        <dbReference type="EMBL" id="KAJ1920319.1"/>
    </source>
</evidence>
<dbReference type="Proteomes" id="UP001150538">
    <property type="component" value="Unassembled WGS sequence"/>
</dbReference>
<evidence type="ECO:0000313" key="3">
    <source>
        <dbReference type="Proteomes" id="UP001150538"/>
    </source>
</evidence>
<name>A0A9W8A6S0_9FUNG</name>
<feature type="region of interest" description="Disordered" evidence="1">
    <location>
        <begin position="58"/>
        <end position="114"/>
    </location>
</feature>
<feature type="compositionally biased region" description="Low complexity" evidence="1">
    <location>
        <begin position="598"/>
        <end position="615"/>
    </location>
</feature>
<protein>
    <submittedName>
        <fullName evidence="2">Uncharacterized protein</fullName>
    </submittedName>
</protein>
<comment type="caution">
    <text evidence="2">The sequence shown here is derived from an EMBL/GenBank/DDBJ whole genome shotgun (WGS) entry which is preliminary data.</text>
</comment>
<organism evidence="2 3">
    <name type="scientific">Mycoemilia scoparia</name>
    <dbReference type="NCBI Taxonomy" id="417184"/>
    <lineage>
        <taxon>Eukaryota</taxon>
        <taxon>Fungi</taxon>
        <taxon>Fungi incertae sedis</taxon>
        <taxon>Zoopagomycota</taxon>
        <taxon>Kickxellomycotina</taxon>
        <taxon>Kickxellomycetes</taxon>
        <taxon>Kickxellales</taxon>
        <taxon>Kickxellaceae</taxon>
        <taxon>Mycoemilia</taxon>
    </lineage>
</organism>
<feature type="compositionally biased region" description="Polar residues" evidence="1">
    <location>
        <begin position="406"/>
        <end position="416"/>
    </location>
</feature>
<feature type="compositionally biased region" description="Basic and acidic residues" evidence="1">
    <location>
        <begin position="275"/>
        <end position="295"/>
    </location>
</feature>
<feature type="compositionally biased region" description="Polar residues" evidence="1">
    <location>
        <begin position="66"/>
        <end position="78"/>
    </location>
</feature>
<feature type="compositionally biased region" description="Basic and acidic residues" evidence="1">
    <location>
        <begin position="316"/>
        <end position="356"/>
    </location>
</feature>
<accession>A0A9W8A6S0</accession>
<keyword evidence="3" id="KW-1185">Reference proteome</keyword>
<reference evidence="2" key="1">
    <citation type="submission" date="2022-07" db="EMBL/GenBank/DDBJ databases">
        <title>Phylogenomic reconstructions and comparative analyses of Kickxellomycotina fungi.</title>
        <authorList>
            <person name="Reynolds N.K."/>
            <person name="Stajich J.E."/>
            <person name="Barry K."/>
            <person name="Grigoriev I.V."/>
            <person name="Crous P."/>
            <person name="Smith M.E."/>
        </authorList>
    </citation>
    <scope>NUCLEOTIDE SEQUENCE</scope>
    <source>
        <strain evidence="2">NBRC 100468</strain>
    </source>
</reference>
<feature type="compositionally biased region" description="Basic and acidic residues" evidence="1">
    <location>
        <begin position="241"/>
        <end position="255"/>
    </location>
</feature>
<feature type="compositionally biased region" description="Low complexity" evidence="1">
    <location>
        <begin position="377"/>
        <end position="388"/>
    </location>
</feature>
<dbReference type="AlphaFoldDB" id="A0A9W8A6S0"/>
<dbReference type="EMBL" id="JANBPU010000015">
    <property type="protein sequence ID" value="KAJ1920319.1"/>
    <property type="molecule type" value="Genomic_DNA"/>
</dbReference>
<feature type="compositionally biased region" description="Basic and acidic residues" evidence="1">
    <location>
        <begin position="96"/>
        <end position="114"/>
    </location>
</feature>
<feature type="region of interest" description="Disordered" evidence="1">
    <location>
        <begin position="588"/>
        <end position="615"/>
    </location>
</feature>